<evidence type="ECO:0000313" key="7">
    <source>
        <dbReference type="EMBL" id="PTQ57508.1"/>
    </source>
</evidence>
<evidence type="ECO:0000313" key="8">
    <source>
        <dbReference type="Proteomes" id="UP000244338"/>
    </source>
</evidence>
<evidence type="ECO:0000256" key="1">
    <source>
        <dbReference type="ARBA" id="ARBA00004141"/>
    </source>
</evidence>
<organism evidence="7 8">
    <name type="scientific">Candidatus Carbonibacillus altaicus</name>
    <dbReference type="NCBI Taxonomy" id="2163959"/>
    <lineage>
        <taxon>Bacteria</taxon>
        <taxon>Bacillati</taxon>
        <taxon>Bacillota</taxon>
        <taxon>Bacilli</taxon>
        <taxon>Bacillales</taxon>
        <taxon>Candidatus Carbonibacillus</taxon>
    </lineage>
</organism>
<dbReference type="SUPFAM" id="SSF144083">
    <property type="entry name" value="Magnesium transport protein CorA, transmembrane region"/>
    <property type="match status" value="1"/>
</dbReference>
<dbReference type="Proteomes" id="UP000244338">
    <property type="component" value="Unassembled WGS sequence"/>
</dbReference>
<keyword evidence="3 6" id="KW-0812">Transmembrane</keyword>
<evidence type="ECO:0000256" key="3">
    <source>
        <dbReference type="ARBA" id="ARBA00022692"/>
    </source>
</evidence>
<protein>
    <submittedName>
        <fullName evidence="7">Magnesium and cobalt transport protein CorA</fullName>
    </submittedName>
</protein>
<dbReference type="AlphaFoldDB" id="A0A2R6Y4B8"/>
<feature type="transmembrane region" description="Helical" evidence="6">
    <location>
        <begin position="293"/>
        <end position="314"/>
    </location>
</feature>
<dbReference type="EMBL" id="PEBX01000006">
    <property type="protein sequence ID" value="PTQ57508.1"/>
    <property type="molecule type" value="Genomic_DNA"/>
</dbReference>
<keyword evidence="4 6" id="KW-1133">Transmembrane helix</keyword>
<evidence type="ECO:0000256" key="2">
    <source>
        <dbReference type="ARBA" id="ARBA00009765"/>
    </source>
</evidence>
<accession>A0A2R6Y4B8</accession>
<dbReference type="InterPro" id="IPR047199">
    <property type="entry name" value="CorA-like"/>
</dbReference>
<evidence type="ECO:0000256" key="5">
    <source>
        <dbReference type="ARBA" id="ARBA00023136"/>
    </source>
</evidence>
<dbReference type="PANTHER" id="PTHR47891:SF2">
    <property type="entry name" value="MAGNESIUM AND COBALT TRANSPORTER"/>
    <property type="match status" value="1"/>
</dbReference>
<name>A0A2R6Y4B8_9BACL</name>
<dbReference type="GO" id="GO:0046873">
    <property type="term" value="F:metal ion transmembrane transporter activity"/>
    <property type="evidence" value="ECO:0007669"/>
    <property type="project" value="InterPro"/>
</dbReference>
<comment type="similarity">
    <text evidence="2">Belongs to the CorA metal ion transporter (MIT) (TC 1.A.35) family.</text>
</comment>
<dbReference type="PANTHER" id="PTHR47891">
    <property type="entry name" value="TRANSPORTER-RELATED"/>
    <property type="match status" value="1"/>
</dbReference>
<keyword evidence="5 6" id="KW-0472">Membrane</keyword>
<proteinExistence type="inferred from homology"/>
<dbReference type="Gene3D" id="1.20.58.340">
    <property type="entry name" value="Magnesium transport protein CorA, transmembrane region"/>
    <property type="match status" value="2"/>
</dbReference>
<dbReference type="CDD" id="cd12827">
    <property type="entry name" value="EcCorA_ZntB-like_u2"/>
    <property type="match status" value="1"/>
</dbReference>
<dbReference type="Gene3D" id="3.30.460.20">
    <property type="entry name" value="CorA soluble domain-like"/>
    <property type="match status" value="1"/>
</dbReference>
<dbReference type="InterPro" id="IPR045861">
    <property type="entry name" value="CorA_cytoplasmic_dom"/>
</dbReference>
<reference evidence="8" key="1">
    <citation type="journal article" date="2018" name="Sci. Rep.">
        <title>Lignite coal burning seam in the remote Altai Mountains harbors a hydrogen-driven thermophilic microbial community.</title>
        <authorList>
            <person name="Kadnikov V.V."/>
            <person name="Mardanov A.V."/>
            <person name="Ivasenko D.A."/>
            <person name="Antsiferov D.V."/>
            <person name="Beletsky A.V."/>
            <person name="Karnachuk O.V."/>
            <person name="Ravin N.V."/>
        </authorList>
    </citation>
    <scope>NUCLEOTIDE SEQUENCE [LARGE SCALE GENOMIC DNA]</scope>
</reference>
<dbReference type="InterPro" id="IPR002523">
    <property type="entry name" value="MgTranspt_CorA/ZnTranspt_ZntB"/>
</dbReference>
<comment type="subcellular location">
    <subcellularLocation>
        <location evidence="1">Membrane</location>
        <topology evidence="1">Multi-pass membrane protein</topology>
    </subcellularLocation>
</comment>
<feature type="transmembrane region" description="Helical" evidence="6">
    <location>
        <begin position="261"/>
        <end position="281"/>
    </location>
</feature>
<comment type="caution">
    <text evidence="7">The sequence shown here is derived from an EMBL/GenBank/DDBJ whole genome shotgun (WGS) entry which is preliminary data.</text>
</comment>
<evidence type="ECO:0000256" key="4">
    <source>
        <dbReference type="ARBA" id="ARBA00022989"/>
    </source>
</evidence>
<dbReference type="Pfam" id="PF01544">
    <property type="entry name" value="CorA"/>
    <property type="match status" value="1"/>
</dbReference>
<dbReference type="GO" id="GO:0016020">
    <property type="term" value="C:membrane"/>
    <property type="evidence" value="ECO:0007669"/>
    <property type="project" value="UniProtKB-SubCell"/>
</dbReference>
<dbReference type="InterPro" id="IPR045863">
    <property type="entry name" value="CorA_TM1_TM2"/>
</dbReference>
<gene>
    <name evidence="7" type="ORF">BSOLF_1386</name>
</gene>
<evidence type="ECO:0000256" key="6">
    <source>
        <dbReference type="SAM" id="Phobius"/>
    </source>
</evidence>
<sequence length="321" mass="36909">MLKMFHHDAAGALREIDEFMPDSVILLLAPTDEERTKVSQSLGVHPAYLEEPLDPEERPRIERDDDLLSIILHFPVRALMPEQRDETIVSIPFFPCPVALIHLPKHLIIVSNTDTDLFLYVLEGQYGPVKTHMRTRLTFLIFEAIAQRFNAVLEEIQQKTHRVQRSLRHAHRNRELYELLYLGKSLTYFAASLRAMRTIYQHLLTGRDLPLFEKDHELLQDALIDLEQAEEVTAVRAESLGQLMDAYAAVIHNNVNAVLKILTTLTVVLAIPTMIASLYAMNVSDLPWHDKVWMFPGLLALMVLIGGALIFFFYKKDFLRF</sequence>
<dbReference type="SUPFAM" id="SSF143865">
    <property type="entry name" value="CorA soluble domain-like"/>
    <property type="match status" value="1"/>
</dbReference>